<evidence type="ECO:0000256" key="1">
    <source>
        <dbReference type="SAM" id="MobiDB-lite"/>
    </source>
</evidence>
<protein>
    <submittedName>
        <fullName evidence="2">Uncharacterized protein</fullName>
    </submittedName>
</protein>
<proteinExistence type="predicted"/>
<comment type="caution">
    <text evidence="2">The sequence shown here is derived from an EMBL/GenBank/DDBJ whole genome shotgun (WGS) entry which is preliminary data.</text>
</comment>
<feature type="compositionally biased region" description="Basic and acidic residues" evidence="1">
    <location>
        <begin position="14"/>
        <end position="26"/>
    </location>
</feature>
<reference evidence="2 3" key="1">
    <citation type="submission" date="2021-06" db="EMBL/GenBank/DDBJ databases">
        <title>Chromosome-level genome assembly of the red-tail catfish (Hemibagrus wyckioides).</title>
        <authorList>
            <person name="Shao F."/>
        </authorList>
    </citation>
    <scope>NUCLEOTIDE SEQUENCE [LARGE SCALE GENOMIC DNA]</scope>
    <source>
        <strain evidence="2">EC202008001</strain>
        <tissue evidence="2">Blood</tissue>
    </source>
</reference>
<feature type="compositionally biased region" description="Basic and acidic residues" evidence="1">
    <location>
        <begin position="629"/>
        <end position="638"/>
    </location>
</feature>
<feature type="region of interest" description="Disordered" evidence="1">
    <location>
        <begin position="426"/>
        <end position="465"/>
    </location>
</feature>
<sequence length="647" mass="73614">MKCLHLHRLHYPVKKETGERKRDLVKSDTTGTTDTMTEERPSSSISVLHSMLNRLKSSERPQGSSHVTAQHCRYSKETNQCGSVFIAESDKPEWNFAESNPSEFSVKPERQNDSDVHSEYFTRRTGFQESSPTTNIFLKSRPPANFSHNFRHDARQDLQPRERNLSWEKMKEEQTSQAESSSSILKNNPPRGLFIHNPTGSSFLNSEPRFFEGANVPAEYEIMKQPRWTENTVTAVENAEPPPLPPKQRNLNRMHVQLQRTFTLKDFKLDLEPINLLEEICTGEEWAKFLPVKDSPPETDAKAYSQTEDSHDSNDDIGSQNAVMKPDLSADKEQSEIPSRPASITDSQVDRVIQVRDETSDAALLKTPVRHIIEPQRISDEPEYEQFKGDENDLVVRYAYDKNDLKKDTPLDLSVVKPSRVLDNSALKSRIQLSKKRKHRPPGKRKKGNKQMASPEPFQSSPSSHAPFFASSKFYTLPCSESNTHEYSQTAAPGNGKALLQRISETPEFYSNDHDIKEVSMIYKNDQPSNKANLMEVPLDFSAVKSSGLLDNSALKNRIQLSKKRKHRPPGKRKNENTKTKFPFINLNRQRNTSAESFQPHPSSNPSVFTSTAFHNDTNGSHTAVPGNEKPKIKDRLLKPKLWKIKS</sequence>
<organism evidence="2 3">
    <name type="scientific">Hemibagrus wyckioides</name>
    <dbReference type="NCBI Taxonomy" id="337641"/>
    <lineage>
        <taxon>Eukaryota</taxon>
        <taxon>Metazoa</taxon>
        <taxon>Chordata</taxon>
        <taxon>Craniata</taxon>
        <taxon>Vertebrata</taxon>
        <taxon>Euteleostomi</taxon>
        <taxon>Actinopterygii</taxon>
        <taxon>Neopterygii</taxon>
        <taxon>Teleostei</taxon>
        <taxon>Ostariophysi</taxon>
        <taxon>Siluriformes</taxon>
        <taxon>Bagridae</taxon>
        <taxon>Hemibagrus</taxon>
    </lineage>
</organism>
<feature type="compositionally biased region" description="Basic and acidic residues" evidence="1">
    <location>
        <begin position="150"/>
        <end position="174"/>
    </location>
</feature>
<evidence type="ECO:0000313" key="2">
    <source>
        <dbReference type="EMBL" id="KAG7333810.1"/>
    </source>
</evidence>
<dbReference type="AlphaFoldDB" id="A0A9D3P689"/>
<name>A0A9D3P689_9TELE</name>
<dbReference type="OrthoDB" id="8960114at2759"/>
<dbReference type="EMBL" id="JAHKSW010000003">
    <property type="protein sequence ID" value="KAG7333810.1"/>
    <property type="molecule type" value="Genomic_DNA"/>
</dbReference>
<feature type="compositionally biased region" description="Basic residues" evidence="1">
    <location>
        <begin position="561"/>
        <end position="572"/>
    </location>
</feature>
<gene>
    <name evidence="2" type="ORF">KOW79_002217</name>
</gene>
<feature type="region of interest" description="Disordered" evidence="1">
    <location>
        <begin position="560"/>
        <end position="640"/>
    </location>
</feature>
<feature type="region of interest" description="Disordered" evidence="1">
    <location>
        <begin position="291"/>
        <end position="322"/>
    </location>
</feature>
<feature type="region of interest" description="Disordered" evidence="1">
    <location>
        <begin position="139"/>
        <end position="189"/>
    </location>
</feature>
<feature type="compositionally biased region" description="Basic residues" evidence="1">
    <location>
        <begin position="433"/>
        <end position="449"/>
    </location>
</feature>
<feature type="region of interest" description="Disordered" evidence="1">
    <location>
        <begin position="14"/>
        <end position="44"/>
    </location>
</feature>
<keyword evidence="3" id="KW-1185">Reference proteome</keyword>
<evidence type="ECO:0000313" key="3">
    <source>
        <dbReference type="Proteomes" id="UP000824219"/>
    </source>
</evidence>
<accession>A0A9D3P689</accession>
<dbReference type="Proteomes" id="UP000824219">
    <property type="component" value="Linkage Group LG03"/>
</dbReference>
<feature type="compositionally biased region" description="Polar residues" evidence="1">
    <location>
        <begin position="587"/>
        <end position="622"/>
    </location>
</feature>